<evidence type="ECO:0000256" key="8">
    <source>
        <dbReference type="ARBA" id="ARBA00022982"/>
    </source>
</evidence>
<dbReference type="GO" id="GO:0022904">
    <property type="term" value="P:respiratory electron transport chain"/>
    <property type="evidence" value="ECO:0007669"/>
    <property type="project" value="InterPro"/>
</dbReference>
<dbReference type="InterPro" id="IPR052168">
    <property type="entry name" value="Cytochrome_b561_oxidase"/>
</dbReference>
<dbReference type="GO" id="GO:0009055">
    <property type="term" value="F:electron transfer activity"/>
    <property type="evidence" value="ECO:0007669"/>
    <property type="project" value="InterPro"/>
</dbReference>
<dbReference type="PANTHER" id="PTHR30529">
    <property type="entry name" value="CYTOCHROME B561"/>
    <property type="match status" value="1"/>
</dbReference>
<keyword evidence="3" id="KW-0813">Transport</keyword>
<dbReference type="GO" id="GO:0046872">
    <property type="term" value="F:metal ion binding"/>
    <property type="evidence" value="ECO:0007669"/>
    <property type="project" value="UniProtKB-KW"/>
</dbReference>
<organism evidence="15 16">
    <name type="scientific">Candidatus Francisella endociliophora</name>
    <dbReference type="NCBI Taxonomy" id="653937"/>
    <lineage>
        <taxon>Bacteria</taxon>
        <taxon>Pseudomonadati</taxon>
        <taxon>Pseudomonadota</taxon>
        <taxon>Gammaproteobacteria</taxon>
        <taxon>Thiotrichales</taxon>
        <taxon>Francisellaceae</taxon>
        <taxon>Francisella</taxon>
    </lineage>
</organism>
<feature type="transmembrane region" description="Helical" evidence="13">
    <location>
        <begin position="135"/>
        <end position="160"/>
    </location>
</feature>
<evidence type="ECO:0000256" key="3">
    <source>
        <dbReference type="ARBA" id="ARBA00022448"/>
    </source>
</evidence>
<accession>A0A097EPU0</accession>
<dbReference type="eggNOG" id="COG3038">
    <property type="taxonomic scope" value="Bacteria"/>
</dbReference>
<evidence type="ECO:0000259" key="14">
    <source>
        <dbReference type="Pfam" id="PF01292"/>
    </source>
</evidence>
<keyword evidence="7" id="KW-0479">Metal-binding</keyword>
<comment type="cofactor">
    <cofactor evidence="1">
        <name>heme b</name>
        <dbReference type="ChEBI" id="CHEBI:60344"/>
    </cofactor>
</comment>
<keyword evidence="5" id="KW-0349">Heme</keyword>
<evidence type="ECO:0000256" key="9">
    <source>
        <dbReference type="ARBA" id="ARBA00022989"/>
    </source>
</evidence>
<gene>
    <name evidence="15" type="ORF">LO80_06170</name>
</gene>
<dbReference type="Proteomes" id="UP000029672">
    <property type="component" value="Chromosome"/>
</dbReference>
<comment type="subcellular location">
    <subcellularLocation>
        <location evidence="2">Cell membrane</location>
        <topology evidence="2">Multi-pass membrane protein</topology>
    </subcellularLocation>
</comment>
<evidence type="ECO:0000256" key="12">
    <source>
        <dbReference type="ARBA" id="ARBA00037975"/>
    </source>
</evidence>
<comment type="similarity">
    <text evidence="12">Belongs to the cytochrome b561 family.</text>
</comment>
<protein>
    <submittedName>
        <fullName evidence="15">Branched-chain alpha-keto acid dehydrogenase subunit E2</fullName>
    </submittedName>
</protein>
<evidence type="ECO:0000256" key="7">
    <source>
        <dbReference type="ARBA" id="ARBA00022723"/>
    </source>
</evidence>
<evidence type="ECO:0000256" key="1">
    <source>
        <dbReference type="ARBA" id="ARBA00001970"/>
    </source>
</evidence>
<reference evidence="15 16" key="1">
    <citation type="submission" date="2014-10" db="EMBL/GenBank/DDBJ databases">
        <title>Whole genome sequence of Francisella endociliophora strain FSC1006, isolated from a laboratory culture of the marine ciliate Euplotes raikovi.</title>
        <authorList>
            <person name="Granberg M."/>
            <person name="Backman S."/>
            <person name="Lundmark E."/>
            <person name="Nilsson E."/>
            <person name="Karlsson E."/>
            <person name="Thelaus J."/>
            <person name="Ohrman C."/>
            <person name="Larkeryd A."/>
            <person name="Stenberg P."/>
        </authorList>
    </citation>
    <scope>NUCLEOTIDE SEQUENCE [LARGE SCALE GENOMIC DNA]</scope>
    <source>
        <strain evidence="15 16">FSC1006</strain>
    </source>
</reference>
<evidence type="ECO:0000256" key="4">
    <source>
        <dbReference type="ARBA" id="ARBA00022475"/>
    </source>
</evidence>
<dbReference type="InterPro" id="IPR011577">
    <property type="entry name" value="Cyt_b561_bac/Ni-Hgenase"/>
</dbReference>
<evidence type="ECO:0000256" key="10">
    <source>
        <dbReference type="ARBA" id="ARBA00023004"/>
    </source>
</evidence>
<evidence type="ECO:0000256" key="13">
    <source>
        <dbReference type="SAM" id="Phobius"/>
    </source>
</evidence>
<feature type="transmembrane region" description="Helical" evidence="13">
    <location>
        <begin position="82"/>
        <end position="115"/>
    </location>
</feature>
<dbReference type="InterPro" id="IPR016174">
    <property type="entry name" value="Di-haem_cyt_TM"/>
</dbReference>
<proteinExistence type="inferred from homology"/>
<keyword evidence="8" id="KW-0249">Electron transport</keyword>
<dbReference type="STRING" id="1547445.LO80_06170"/>
<keyword evidence="16" id="KW-1185">Reference proteome</keyword>
<dbReference type="HOGENOM" id="CLU_095321_4_2_6"/>
<dbReference type="Pfam" id="PF01292">
    <property type="entry name" value="Ni_hydr_CYTB"/>
    <property type="match status" value="1"/>
</dbReference>
<evidence type="ECO:0000256" key="2">
    <source>
        <dbReference type="ARBA" id="ARBA00004651"/>
    </source>
</evidence>
<keyword evidence="10" id="KW-0408">Iron</keyword>
<evidence type="ECO:0000313" key="16">
    <source>
        <dbReference type="Proteomes" id="UP000029672"/>
    </source>
</evidence>
<dbReference type="GO" id="GO:0005886">
    <property type="term" value="C:plasma membrane"/>
    <property type="evidence" value="ECO:0007669"/>
    <property type="project" value="UniProtKB-SubCell"/>
</dbReference>
<dbReference type="KEGG" id="frf:LO80_06170"/>
<name>A0A097EPU0_9GAMM</name>
<dbReference type="PANTHER" id="PTHR30529:SF1">
    <property type="entry name" value="CYTOCHROME B561 HOMOLOG 2"/>
    <property type="match status" value="1"/>
</dbReference>
<dbReference type="SUPFAM" id="SSF81342">
    <property type="entry name" value="Transmembrane di-heme cytochromes"/>
    <property type="match status" value="1"/>
</dbReference>
<dbReference type="GO" id="GO:0020037">
    <property type="term" value="F:heme binding"/>
    <property type="evidence" value="ECO:0007669"/>
    <property type="project" value="TreeGrafter"/>
</dbReference>
<dbReference type="AlphaFoldDB" id="A0A097EPU0"/>
<feature type="domain" description="Cytochrome b561 bacterial/Ni-hydrogenase" evidence="14">
    <location>
        <begin position="3"/>
        <end position="168"/>
    </location>
</feature>
<dbReference type="RefSeq" id="WP_040009578.1">
    <property type="nucleotide sequence ID" value="NZ_CP009574.1"/>
</dbReference>
<keyword evidence="6 13" id="KW-0812">Transmembrane</keyword>
<keyword evidence="4" id="KW-1003">Cell membrane</keyword>
<feature type="transmembrane region" description="Helical" evidence="13">
    <location>
        <begin position="45"/>
        <end position="62"/>
    </location>
</feature>
<evidence type="ECO:0000256" key="11">
    <source>
        <dbReference type="ARBA" id="ARBA00023136"/>
    </source>
</evidence>
<sequence>MKYSRPVRRLHSILAFLITIQLVLGFSFAKGIINTDWVITLHKSFGVLTTIAIFLLVIIRIFSRKPTYPKPLPKIQIIVARLVHLGIYISALGMALSGLIGSMLMNSSWNFFFIIPFPQMLKTDFSLGMQIFSYHYIFASILLILILMHIAAALFHQFILKDDIIARIK</sequence>
<evidence type="ECO:0000256" key="5">
    <source>
        <dbReference type="ARBA" id="ARBA00022617"/>
    </source>
</evidence>
<dbReference type="Gene3D" id="1.20.950.20">
    <property type="entry name" value="Transmembrane di-heme cytochromes, Chain C"/>
    <property type="match status" value="1"/>
</dbReference>
<keyword evidence="11 13" id="KW-0472">Membrane</keyword>
<keyword evidence="9 13" id="KW-1133">Transmembrane helix</keyword>
<dbReference type="EMBL" id="CP009574">
    <property type="protein sequence ID" value="AIT09587.1"/>
    <property type="molecule type" value="Genomic_DNA"/>
</dbReference>
<evidence type="ECO:0000256" key="6">
    <source>
        <dbReference type="ARBA" id="ARBA00022692"/>
    </source>
</evidence>
<evidence type="ECO:0000313" key="15">
    <source>
        <dbReference type="EMBL" id="AIT09587.1"/>
    </source>
</evidence>
<dbReference type="OrthoDB" id="5604579at2"/>